<organism evidence="1 2">
    <name type="scientific">Kitasatospora phosalacinea</name>
    <dbReference type="NCBI Taxonomy" id="2065"/>
    <lineage>
        <taxon>Bacteria</taxon>
        <taxon>Bacillati</taxon>
        <taxon>Actinomycetota</taxon>
        <taxon>Actinomycetes</taxon>
        <taxon>Kitasatosporales</taxon>
        <taxon>Streptomycetaceae</taxon>
        <taxon>Kitasatospora</taxon>
    </lineage>
</organism>
<comment type="caution">
    <text evidence="1">The sequence shown here is derived from an EMBL/GenBank/DDBJ whole genome shotgun (WGS) entry which is preliminary data.</text>
</comment>
<sequence length="83" mass="8330">MAVRHRANLTTRQLAPLSGAPTATVCRASSASARWGAGFVPVPVPVPVPTSPGVGGLSAGSSGDFGAGCAAGRGTFRRARERR</sequence>
<proteinExistence type="predicted"/>
<protein>
    <submittedName>
        <fullName evidence="1">Uncharacterized protein</fullName>
    </submittedName>
</protein>
<evidence type="ECO:0000313" key="2">
    <source>
        <dbReference type="Proteomes" id="UP001165041"/>
    </source>
</evidence>
<evidence type="ECO:0000313" key="1">
    <source>
        <dbReference type="EMBL" id="GLW72314.1"/>
    </source>
</evidence>
<gene>
    <name evidence="1" type="ORF">Kpho02_46130</name>
</gene>
<reference evidence="1" key="1">
    <citation type="submission" date="2023-02" db="EMBL/GenBank/DDBJ databases">
        <title>Kitasatospora phosalacinea NBRC 14627.</title>
        <authorList>
            <person name="Ichikawa N."/>
            <person name="Sato H."/>
            <person name="Tonouchi N."/>
        </authorList>
    </citation>
    <scope>NUCLEOTIDE SEQUENCE</scope>
    <source>
        <strain evidence="1">NBRC 14627</strain>
    </source>
</reference>
<accession>A0A9W6Q9T2</accession>
<dbReference type="AlphaFoldDB" id="A0A9W6Q9T2"/>
<dbReference type="Proteomes" id="UP001165041">
    <property type="component" value="Unassembled WGS sequence"/>
</dbReference>
<name>A0A9W6Q9T2_9ACTN</name>
<dbReference type="EMBL" id="BSSA01000017">
    <property type="protein sequence ID" value="GLW72314.1"/>
    <property type="molecule type" value="Genomic_DNA"/>
</dbReference>